<reference evidence="3" key="1">
    <citation type="submission" date="2020-06" db="EMBL/GenBank/DDBJ databases">
        <authorList>
            <person name="Ji K."/>
            <person name="Li J."/>
        </authorList>
    </citation>
    <scope>NUCLEOTIDE SEQUENCE</scope>
    <source>
        <strain evidence="3">JKM2019</strain>
        <tissue evidence="3">Whole body</tissue>
    </source>
</reference>
<feature type="region of interest" description="Disordered" evidence="1">
    <location>
        <begin position="1"/>
        <end position="23"/>
    </location>
</feature>
<reference evidence="3" key="2">
    <citation type="journal article" date="2021" name="World Allergy Organ. J.">
        <title>Chromosome-level assembly of Dermatophagoides farinae genome and transcriptome reveals two novel allergens Der f 37 and Der f 39.</title>
        <authorList>
            <person name="Chen J."/>
            <person name="Cai Z."/>
            <person name="Fan D."/>
            <person name="Hu J."/>
            <person name="Hou Y."/>
            <person name="He Y."/>
            <person name="Zhang Z."/>
            <person name="Zhao Z."/>
            <person name="Gao P."/>
            <person name="Hu W."/>
            <person name="Sun J."/>
            <person name="Li J."/>
            <person name="Ji K."/>
        </authorList>
    </citation>
    <scope>NUCLEOTIDE SEQUENCE</scope>
    <source>
        <strain evidence="3">JKM2019</strain>
    </source>
</reference>
<keyword evidence="2" id="KW-1133">Transmembrane helix</keyword>
<dbReference type="EMBL" id="SDOV01000001">
    <property type="protein sequence ID" value="KAH7644613.1"/>
    <property type="molecule type" value="Genomic_DNA"/>
</dbReference>
<evidence type="ECO:0000256" key="1">
    <source>
        <dbReference type="SAM" id="MobiDB-lite"/>
    </source>
</evidence>
<feature type="compositionally biased region" description="Low complexity" evidence="1">
    <location>
        <begin position="1"/>
        <end position="14"/>
    </location>
</feature>
<gene>
    <name evidence="3" type="ORF">HUG17_0151</name>
</gene>
<feature type="transmembrane region" description="Helical" evidence="2">
    <location>
        <begin position="86"/>
        <end position="114"/>
    </location>
</feature>
<accession>A0A9D4P5R7</accession>
<organism evidence="3">
    <name type="scientific">Dermatophagoides farinae</name>
    <name type="common">American house dust mite</name>
    <dbReference type="NCBI Taxonomy" id="6954"/>
    <lineage>
        <taxon>Eukaryota</taxon>
        <taxon>Metazoa</taxon>
        <taxon>Ecdysozoa</taxon>
        <taxon>Arthropoda</taxon>
        <taxon>Chelicerata</taxon>
        <taxon>Arachnida</taxon>
        <taxon>Acari</taxon>
        <taxon>Acariformes</taxon>
        <taxon>Sarcoptiformes</taxon>
        <taxon>Astigmata</taxon>
        <taxon>Psoroptidia</taxon>
        <taxon>Analgoidea</taxon>
        <taxon>Pyroglyphidae</taxon>
        <taxon>Dermatophagoidinae</taxon>
        <taxon>Dermatophagoides</taxon>
    </lineage>
</organism>
<keyword evidence="2" id="KW-0812">Transmembrane</keyword>
<comment type="caution">
    <text evidence="3">The sequence shown here is derived from an EMBL/GenBank/DDBJ whole genome shotgun (WGS) entry which is preliminary data.</text>
</comment>
<protein>
    <submittedName>
        <fullName evidence="3">Uncharacterized protein</fullName>
    </submittedName>
</protein>
<dbReference type="AlphaFoldDB" id="A0A9D4P5R7"/>
<proteinExistence type="predicted"/>
<evidence type="ECO:0000256" key="2">
    <source>
        <dbReference type="SAM" id="Phobius"/>
    </source>
</evidence>
<keyword evidence="2" id="KW-0472">Membrane</keyword>
<evidence type="ECO:0000313" key="3">
    <source>
        <dbReference type="EMBL" id="KAH7644613.1"/>
    </source>
</evidence>
<dbReference type="Proteomes" id="UP000828236">
    <property type="component" value="Unassembled WGS sequence"/>
</dbReference>
<sequence>MNNAQKRQQQQREQLNNDDDDDMTMKLQQTLKLNDKKNRLYGSSLFTSEIGSKKSTAIHSSSRSDSTTIDMNRINSSNNNNHYHALVYHISLGTIMALMLCSTLVLAAVITVAYKKIHRIYLNRNNTYDTLNNETSLSPSSSSITIASKS</sequence>
<name>A0A9D4P5R7_DERFA</name>